<feature type="compositionally biased region" description="Basic and acidic residues" evidence="1">
    <location>
        <begin position="69"/>
        <end position="88"/>
    </location>
</feature>
<protein>
    <submittedName>
        <fullName evidence="2">Uncharacterized protein</fullName>
    </submittedName>
</protein>
<evidence type="ECO:0000313" key="2">
    <source>
        <dbReference type="EMBL" id="KAK3092004.1"/>
    </source>
</evidence>
<feature type="compositionally biased region" description="Polar residues" evidence="1">
    <location>
        <begin position="201"/>
        <end position="219"/>
    </location>
</feature>
<feature type="region of interest" description="Disordered" evidence="1">
    <location>
        <begin position="109"/>
        <end position="161"/>
    </location>
</feature>
<organism evidence="2 3">
    <name type="scientific">Pinctada imbricata</name>
    <name type="common">Atlantic pearl-oyster</name>
    <name type="synonym">Pinctada martensii</name>
    <dbReference type="NCBI Taxonomy" id="66713"/>
    <lineage>
        <taxon>Eukaryota</taxon>
        <taxon>Metazoa</taxon>
        <taxon>Spiralia</taxon>
        <taxon>Lophotrochozoa</taxon>
        <taxon>Mollusca</taxon>
        <taxon>Bivalvia</taxon>
        <taxon>Autobranchia</taxon>
        <taxon>Pteriomorphia</taxon>
        <taxon>Pterioida</taxon>
        <taxon>Pterioidea</taxon>
        <taxon>Pteriidae</taxon>
        <taxon>Pinctada</taxon>
    </lineage>
</organism>
<accession>A0AA89BV34</accession>
<reference evidence="2" key="1">
    <citation type="submission" date="2019-08" db="EMBL/GenBank/DDBJ databases">
        <title>The improved chromosome-level genome for the pearl oyster Pinctada fucata martensii using PacBio sequencing and Hi-C.</title>
        <authorList>
            <person name="Zheng Z."/>
        </authorList>
    </citation>
    <scope>NUCLEOTIDE SEQUENCE</scope>
    <source>
        <strain evidence="2">ZZ-2019</strain>
        <tissue evidence="2">Adductor muscle</tissue>
    </source>
</reference>
<proteinExistence type="predicted"/>
<feature type="region of interest" description="Disordered" evidence="1">
    <location>
        <begin position="42"/>
        <end position="93"/>
    </location>
</feature>
<dbReference type="AlphaFoldDB" id="A0AA89BV34"/>
<feature type="region of interest" description="Disordered" evidence="1">
    <location>
        <begin position="191"/>
        <end position="243"/>
    </location>
</feature>
<sequence>MWRSCPCSELLLLDVWSGQGYDDSCAFAEPEKIPMDTLKSFRAPHEQCSPSARSSHRASHLQRGVKDRKRSDRSQRRESITTRGDINDHYSMMDPHLKLSPEAVKDCLGRGRGSLLNQFPHQNQPPPPGFDSTTIKRVPVPRPKLPDHRFLPCNPSHSSEKPFPLERKFPHGLIIPQKVQTKQFDINTKDQGDQYAVPTGHSMSSQFTPPVRSPTSPDSTRGRGILRMPHFNRPGHMTSASSCRHMSPYKFNPGHSNRDFEDVQRDIFEESTIASHEPLKSSKGMTKKRCVLGANNQIKKSCENMDIARKATSDRPMSYVERLQLEEEIIRKTNLSAYGAENLEKCKNLKMLEMLQIVMLQAIYLTLKRLMNSKKKI</sequence>
<dbReference type="Proteomes" id="UP001186944">
    <property type="component" value="Unassembled WGS sequence"/>
</dbReference>
<evidence type="ECO:0000313" key="3">
    <source>
        <dbReference type="Proteomes" id="UP001186944"/>
    </source>
</evidence>
<keyword evidence="3" id="KW-1185">Reference proteome</keyword>
<evidence type="ECO:0000256" key="1">
    <source>
        <dbReference type="SAM" id="MobiDB-lite"/>
    </source>
</evidence>
<dbReference type="EMBL" id="VSWD01000010">
    <property type="protein sequence ID" value="KAK3092004.1"/>
    <property type="molecule type" value="Genomic_DNA"/>
</dbReference>
<gene>
    <name evidence="2" type="ORF">FSP39_024390</name>
</gene>
<comment type="caution">
    <text evidence="2">The sequence shown here is derived from an EMBL/GenBank/DDBJ whole genome shotgun (WGS) entry which is preliminary data.</text>
</comment>
<name>A0AA89BV34_PINIB</name>